<dbReference type="InterPro" id="IPR007750">
    <property type="entry name" value="DUF674"/>
</dbReference>
<dbReference type="PANTHER" id="PTHR33103:SF27">
    <property type="entry name" value="OS04G0594700 PROTEIN"/>
    <property type="match status" value="1"/>
</dbReference>
<dbReference type="Pfam" id="PF05056">
    <property type="entry name" value="DUF674"/>
    <property type="match status" value="1"/>
</dbReference>
<proteinExistence type="predicted"/>
<organism evidence="1">
    <name type="scientific">Davidia involucrata</name>
    <name type="common">Dove tree</name>
    <dbReference type="NCBI Taxonomy" id="16924"/>
    <lineage>
        <taxon>Eukaryota</taxon>
        <taxon>Viridiplantae</taxon>
        <taxon>Streptophyta</taxon>
        <taxon>Embryophyta</taxon>
        <taxon>Tracheophyta</taxon>
        <taxon>Spermatophyta</taxon>
        <taxon>Magnoliopsida</taxon>
        <taxon>eudicotyledons</taxon>
        <taxon>Gunneridae</taxon>
        <taxon>Pentapetalae</taxon>
        <taxon>asterids</taxon>
        <taxon>Cornales</taxon>
        <taxon>Nyssaceae</taxon>
        <taxon>Davidia</taxon>
    </lineage>
</organism>
<dbReference type="AlphaFoldDB" id="A0A5B6YIM5"/>
<reference evidence="1" key="1">
    <citation type="submission" date="2019-08" db="EMBL/GenBank/DDBJ databases">
        <title>Reference gene set and small RNA set construction with multiple tissues from Davidia involucrata Baill.</title>
        <authorList>
            <person name="Yang H."/>
            <person name="Zhou C."/>
            <person name="Li G."/>
            <person name="Wang J."/>
            <person name="Gao P."/>
            <person name="Wang M."/>
            <person name="Wang R."/>
            <person name="Zhao Y."/>
        </authorList>
    </citation>
    <scope>NUCLEOTIDE SEQUENCE</scope>
    <source>
        <tissue evidence="1">Mixed with DoveR01_LX</tissue>
    </source>
</reference>
<accession>A0A5B6YIM5</accession>
<protein>
    <recommendedName>
        <fullName evidence="2">DUF674 family protein</fullName>
    </recommendedName>
</protein>
<evidence type="ECO:0008006" key="2">
    <source>
        <dbReference type="Google" id="ProtNLM"/>
    </source>
</evidence>
<name>A0A5B6YIM5_DAVIN</name>
<dbReference type="EMBL" id="GHES01001031">
    <property type="protein sequence ID" value="MPA31590.1"/>
    <property type="molecule type" value="Transcribed_RNA"/>
</dbReference>
<dbReference type="PANTHER" id="PTHR33103">
    <property type="entry name" value="OS01G0153900 PROTEIN"/>
    <property type="match status" value="1"/>
</dbReference>
<evidence type="ECO:0000313" key="1">
    <source>
        <dbReference type="EMBL" id="MPA31590.1"/>
    </source>
</evidence>
<keyword evidence="1" id="KW-0456">Lyase</keyword>
<sequence>MADINLKGISLKALVDKGNNRIIFAESDADFVDVLFSLLTMPMGTVIRLTRNQPPTRVIGCMNNLYESVENLDVQCLHTEACKTMLLHPRNDAETHCRSLKLRIDDGEPIRYFSCHYSRCKFLSPYSTALCGCGSPLDFQKELMINESKKIQDGGVFAKGQARFIVSEELDVVPLSTAACFSFVSKLGVMDGSTIEERTFNVGVDEVLNLLKCSLLSTAALTETLLKRKLFPQLGKENFDQGISIQSQGKGEASKSDSKIRIKLILSKSKKMICYAEAGEDFVSLIFSFLTVPLGYVVKKMYGRSSKGCINHLYKSILELDAERSLKSDKHKEILVSPKLAPGFGYANQLLDIEEASNQQYYYSWDFVKLTTDKHSSHSIYSVTVMDPKSNYTTKATSGGGFVKGPAMFAITDSLVVAPLSSISVMSILDRLKVPFSDIEEQVVQVGNEEALRLLVASFVSESALTNAFTLREPKQE</sequence>
<gene>
    <name evidence="1" type="ORF">Din_001031</name>
</gene>
<dbReference type="GO" id="GO:0016829">
    <property type="term" value="F:lyase activity"/>
    <property type="evidence" value="ECO:0007669"/>
    <property type="project" value="UniProtKB-KW"/>
</dbReference>